<dbReference type="PANTHER" id="PTHR10622:SF10">
    <property type="entry name" value="HET DOMAIN-CONTAINING PROTEIN"/>
    <property type="match status" value="1"/>
</dbReference>
<dbReference type="Pfam" id="PF06985">
    <property type="entry name" value="HET"/>
    <property type="match status" value="1"/>
</dbReference>
<feature type="compositionally biased region" description="Polar residues" evidence="1">
    <location>
        <begin position="635"/>
        <end position="644"/>
    </location>
</feature>
<feature type="compositionally biased region" description="Polar residues" evidence="1">
    <location>
        <begin position="614"/>
        <end position="624"/>
    </location>
</feature>
<evidence type="ECO:0000259" key="3">
    <source>
        <dbReference type="Pfam" id="PF26640"/>
    </source>
</evidence>
<organism evidence="4 5">
    <name type="scientific">Echria macrotheca</name>
    <dbReference type="NCBI Taxonomy" id="438768"/>
    <lineage>
        <taxon>Eukaryota</taxon>
        <taxon>Fungi</taxon>
        <taxon>Dikarya</taxon>
        <taxon>Ascomycota</taxon>
        <taxon>Pezizomycotina</taxon>
        <taxon>Sordariomycetes</taxon>
        <taxon>Sordariomycetidae</taxon>
        <taxon>Sordariales</taxon>
        <taxon>Schizotheciaceae</taxon>
        <taxon>Echria</taxon>
    </lineage>
</organism>
<evidence type="ECO:0000256" key="1">
    <source>
        <dbReference type="SAM" id="MobiDB-lite"/>
    </source>
</evidence>
<sequence>MCAGQLYLQSHCRRQIIQVIDNTSAMWLINTSTRKLEFFASPPDRYAILSHTWVDRQEISFQDFLRLQAAHPDPNDEAASHRARSGYDKILRCCSLAEEKGLSYAWVDTCCIDKTSSAELSESINSMFAWYKCATVCFAYLQDVHSTSDTKTKDCEPSRWYSRGWTLQELITPLHVEFYNTSWQKIGTKWSLRKEISSITSISELDLIFFDPGRTSVAQKMSWAARRDTTRSEDIAYCLLGIFGIHMPLLYGEGRDAFRRLQEELLKVSSDQTIFAWMHPKWQKSLPWGMLACSPASFSDSGQITQSRTRSKAPSIVLHDAARPVNLHGPLSVNRKSYAMTNTGLRIELPIIEELSSTGVYIWRDRSSSLSALLDGIFESQAAGSKAQHVIAILDCFDGDNGTAMGIILTSCQGTSTPQRLIYDDLVEVDLKLVDKAQSMALLVSPDSTWPVPQRPRPLPEHKYAAWVFIHPAFSAKEFRLLKPDSAVHIREENGAFSLELTYDTAATLTFDLEDEQYIVYFGILFQSRTGPTSMVYCSITTAENFECSLGRCKKYLERHGEARSDQDGIWTDHPLSRQGAISISAINASRTRLELRDLVYVGYDKEIRTSLRHTTATASTMPQSKLEPEPTGNIGASSPSQTGLARPTPPRRHRPPRQPNIQGLRRAMGQL</sequence>
<accession>A0AAJ0F3W7</accession>
<dbReference type="InterPro" id="IPR058525">
    <property type="entry name" value="DUF8212"/>
</dbReference>
<dbReference type="AlphaFoldDB" id="A0AAJ0F3W7"/>
<protein>
    <submittedName>
        <fullName evidence="4">Heterokaryon incompatibility protein-domain-containing protein</fullName>
    </submittedName>
</protein>
<feature type="domain" description="Heterokaryon incompatibility" evidence="2">
    <location>
        <begin position="46"/>
        <end position="148"/>
    </location>
</feature>
<evidence type="ECO:0000313" key="4">
    <source>
        <dbReference type="EMBL" id="KAK1753956.1"/>
    </source>
</evidence>
<dbReference type="Pfam" id="PF26640">
    <property type="entry name" value="DUF8212"/>
    <property type="match status" value="1"/>
</dbReference>
<name>A0AAJ0F3W7_9PEZI</name>
<dbReference type="InterPro" id="IPR010730">
    <property type="entry name" value="HET"/>
</dbReference>
<keyword evidence="5" id="KW-1185">Reference proteome</keyword>
<evidence type="ECO:0000259" key="2">
    <source>
        <dbReference type="Pfam" id="PF06985"/>
    </source>
</evidence>
<feature type="domain" description="DUF8212" evidence="3">
    <location>
        <begin position="257"/>
        <end position="357"/>
    </location>
</feature>
<dbReference type="Proteomes" id="UP001239445">
    <property type="component" value="Unassembled WGS sequence"/>
</dbReference>
<proteinExistence type="predicted"/>
<feature type="region of interest" description="Disordered" evidence="1">
    <location>
        <begin position="614"/>
        <end position="672"/>
    </location>
</feature>
<dbReference type="EMBL" id="MU839836">
    <property type="protein sequence ID" value="KAK1753956.1"/>
    <property type="molecule type" value="Genomic_DNA"/>
</dbReference>
<gene>
    <name evidence="4" type="ORF">QBC47DRAFT_385264</name>
</gene>
<reference evidence="4" key="1">
    <citation type="submission" date="2023-06" db="EMBL/GenBank/DDBJ databases">
        <title>Genome-scale phylogeny and comparative genomics of the fungal order Sordariales.</title>
        <authorList>
            <consortium name="Lawrence Berkeley National Laboratory"/>
            <person name="Hensen N."/>
            <person name="Bonometti L."/>
            <person name="Westerberg I."/>
            <person name="Brannstrom I.O."/>
            <person name="Guillou S."/>
            <person name="Cros-Aarteil S."/>
            <person name="Calhoun S."/>
            <person name="Haridas S."/>
            <person name="Kuo A."/>
            <person name="Mondo S."/>
            <person name="Pangilinan J."/>
            <person name="Riley R."/>
            <person name="Labutti K."/>
            <person name="Andreopoulos B."/>
            <person name="Lipzen A."/>
            <person name="Chen C."/>
            <person name="Yanf M."/>
            <person name="Daum C."/>
            <person name="Ng V."/>
            <person name="Clum A."/>
            <person name="Steindorff A."/>
            <person name="Ohm R."/>
            <person name="Martin F."/>
            <person name="Silar P."/>
            <person name="Natvig D."/>
            <person name="Lalanne C."/>
            <person name="Gautier V."/>
            <person name="Ament-Velasquez S.L."/>
            <person name="Kruys A."/>
            <person name="Hutchinson M.I."/>
            <person name="Powell A.J."/>
            <person name="Barry K."/>
            <person name="Miller A.N."/>
            <person name="Grigoriev I.V."/>
            <person name="Debuchy R."/>
            <person name="Gladieux P."/>
            <person name="Thoren M.H."/>
            <person name="Johannesson H."/>
        </authorList>
    </citation>
    <scope>NUCLEOTIDE SEQUENCE</scope>
    <source>
        <strain evidence="4">PSN4</strain>
    </source>
</reference>
<dbReference type="PANTHER" id="PTHR10622">
    <property type="entry name" value="HET DOMAIN-CONTAINING PROTEIN"/>
    <property type="match status" value="1"/>
</dbReference>
<comment type="caution">
    <text evidence="4">The sequence shown here is derived from an EMBL/GenBank/DDBJ whole genome shotgun (WGS) entry which is preliminary data.</text>
</comment>
<evidence type="ECO:0000313" key="5">
    <source>
        <dbReference type="Proteomes" id="UP001239445"/>
    </source>
</evidence>